<dbReference type="InterPro" id="IPR019546">
    <property type="entry name" value="TAT_signal_bac_arc"/>
</dbReference>
<evidence type="ECO:0000313" key="8">
    <source>
        <dbReference type="Proteomes" id="UP000245680"/>
    </source>
</evidence>
<dbReference type="GO" id="GO:0042597">
    <property type="term" value="C:periplasmic space"/>
    <property type="evidence" value="ECO:0007669"/>
    <property type="project" value="UniProtKB-SubCell"/>
</dbReference>
<organism evidence="7 8">
    <name type="scientific">Meridianimarinicoccus roseus</name>
    <dbReference type="NCBI Taxonomy" id="2072018"/>
    <lineage>
        <taxon>Bacteria</taxon>
        <taxon>Pseudomonadati</taxon>
        <taxon>Pseudomonadota</taxon>
        <taxon>Alphaproteobacteria</taxon>
        <taxon>Rhodobacterales</taxon>
        <taxon>Paracoccaceae</taxon>
        <taxon>Meridianimarinicoccus</taxon>
    </lineage>
</organism>
<dbReference type="Proteomes" id="UP000245680">
    <property type="component" value="Unassembled WGS sequence"/>
</dbReference>
<comment type="caution">
    <text evidence="7">The sequence shown here is derived from an EMBL/GenBank/DDBJ whole genome shotgun (WGS) entry which is preliminary data.</text>
</comment>
<evidence type="ECO:0000313" key="7">
    <source>
        <dbReference type="EMBL" id="PWR03906.1"/>
    </source>
</evidence>
<feature type="binding site" evidence="5">
    <location>
        <position position="248"/>
    </location>
    <ligand>
        <name>substrate</name>
    </ligand>
</feature>
<dbReference type="Pfam" id="PF03480">
    <property type="entry name" value="DctP"/>
    <property type="match status" value="1"/>
</dbReference>
<keyword evidence="8" id="KW-1185">Reference proteome</keyword>
<dbReference type="CDD" id="cd13604">
    <property type="entry name" value="PBP2_TRAP_ketoacid_lactate_like"/>
    <property type="match status" value="1"/>
</dbReference>
<feature type="binding site" evidence="4">
    <location>
        <position position="164"/>
    </location>
    <ligand>
        <name>substrate</name>
    </ligand>
</feature>
<evidence type="ECO:0000256" key="3">
    <source>
        <dbReference type="ARBA" id="ARBA00022764"/>
    </source>
</evidence>
<reference evidence="7 8" key="1">
    <citation type="submission" date="2018-05" db="EMBL/GenBank/DDBJ databases">
        <title>Rhodobacteraceae gen. nov., sp. nov. isolated from sea water.</title>
        <authorList>
            <person name="Ren Y."/>
        </authorList>
    </citation>
    <scope>NUCLEOTIDE SEQUENCE [LARGE SCALE GENOMIC DNA]</scope>
    <source>
        <strain evidence="7 8">TG-679</strain>
    </source>
</reference>
<evidence type="ECO:0000256" key="5">
    <source>
        <dbReference type="PIRSR" id="PIRSR039026-2"/>
    </source>
</evidence>
<keyword evidence="2 6" id="KW-0732">Signal</keyword>
<dbReference type="NCBIfam" id="TIGR01409">
    <property type="entry name" value="TAT_signal_seq"/>
    <property type="match status" value="1"/>
</dbReference>
<keyword evidence="5" id="KW-0479">Metal-binding</keyword>
<sequence>MTTKSINRRSFLRKTALAGGASVGALAAPAVLAQAPQVVKMQTSWSASNIWQEFAKDYADRVEAMSGGRLTIDLLPAGAVVGAFQVLDAVNDGVLDAAHSVPVYWYGKNKAASLFGTGPVFGGSATTMLSWFYEGGGKELYDELTQDIMGLDVDGYLGFPMFAQPFGWFKGEVNTVADLDGFKYRTVGLAADLLQSMGMSVAQLPGGEIVPAMERGVIDAFEFNNPSSDKDFGAQDVAKNYYLSSYHQASESFEFLFSRFFMEELEPDLRAIMIHAVEAVSTANTAKAMRRYSADLKWLQEEAGVTVHRTSQDILDGQIQAWDQLIPELESDPFMKKCLDSQRAWVEQVAYYELMNSPDYALAYNHYFPGKLKI</sequence>
<comment type="subcellular location">
    <subcellularLocation>
        <location evidence="1">Periplasm</location>
    </subcellularLocation>
</comment>
<dbReference type="Gene3D" id="3.40.190.170">
    <property type="entry name" value="Bacterial extracellular solute-binding protein, family 7"/>
    <property type="match status" value="1"/>
</dbReference>
<feature type="signal peptide" evidence="6">
    <location>
        <begin position="1"/>
        <end position="27"/>
    </location>
</feature>
<feature type="binding site" evidence="5">
    <location>
        <position position="223"/>
    </location>
    <ligand>
        <name>Na(+)</name>
        <dbReference type="ChEBI" id="CHEBI:29101"/>
    </ligand>
</feature>
<dbReference type="GO" id="GO:0055085">
    <property type="term" value="P:transmembrane transport"/>
    <property type="evidence" value="ECO:0007669"/>
    <property type="project" value="InterPro"/>
</dbReference>
<dbReference type="AlphaFoldDB" id="A0A2V2LL29"/>
<dbReference type="PIRSF" id="PIRSF039026">
    <property type="entry name" value="SiaP"/>
    <property type="match status" value="1"/>
</dbReference>
<dbReference type="OrthoDB" id="9780733at2"/>
<protein>
    <submittedName>
        <fullName evidence="7">C4-dicarboxylate ABC transporter</fullName>
    </submittedName>
</protein>
<feature type="binding site" evidence="5">
    <location>
        <position position="222"/>
    </location>
    <ligand>
        <name>substrate</name>
    </ligand>
</feature>
<feature type="chain" id="PRO_5015955013" evidence="6">
    <location>
        <begin position="28"/>
        <end position="374"/>
    </location>
</feature>
<dbReference type="GO" id="GO:0046872">
    <property type="term" value="F:metal ion binding"/>
    <property type="evidence" value="ECO:0007669"/>
    <property type="project" value="UniProtKB-KW"/>
</dbReference>
<name>A0A2V2LL29_9RHOB</name>
<dbReference type="Gene3D" id="3.40.190.10">
    <property type="entry name" value="Periplasmic binding protein-like II"/>
    <property type="match status" value="1"/>
</dbReference>
<evidence type="ECO:0000256" key="1">
    <source>
        <dbReference type="ARBA" id="ARBA00004418"/>
    </source>
</evidence>
<dbReference type="InterPro" id="IPR038404">
    <property type="entry name" value="TRAP_DctP_sf"/>
</dbReference>
<evidence type="ECO:0000256" key="4">
    <source>
        <dbReference type="PIRSR" id="PIRSR039026-1"/>
    </source>
</evidence>
<dbReference type="EMBL" id="QGKU01000015">
    <property type="protein sequence ID" value="PWR03906.1"/>
    <property type="molecule type" value="Genomic_DNA"/>
</dbReference>
<evidence type="ECO:0000256" key="2">
    <source>
        <dbReference type="ARBA" id="ARBA00022729"/>
    </source>
</evidence>
<proteinExistence type="predicted"/>
<dbReference type="InterPro" id="IPR026289">
    <property type="entry name" value="SBP_TakP-like"/>
</dbReference>
<dbReference type="InterPro" id="IPR006311">
    <property type="entry name" value="TAT_signal"/>
</dbReference>
<dbReference type="GO" id="GO:0031317">
    <property type="term" value="C:tripartite ATP-independent periplasmic transporter complex"/>
    <property type="evidence" value="ECO:0007669"/>
    <property type="project" value="InterPro"/>
</dbReference>
<dbReference type="PROSITE" id="PS51318">
    <property type="entry name" value="TAT"/>
    <property type="match status" value="1"/>
</dbReference>
<accession>A0A2V2LL29</accession>
<evidence type="ECO:0000256" key="6">
    <source>
        <dbReference type="SAM" id="SignalP"/>
    </source>
</evidence>
<feature type="binding site" evidence="4">
    <location>
        <position position="185"/>
    </location>
    <ligand>
        <name>substrate</name>
    </ligand>
</feature>
<keyword evidence="3" id="KW-0574">Periplasm</keyword>
<dbReference type="InterPro" id="IPR018389">
    <property type="entry name" value="DctP_fam"/>
</dbReference>
<dbReference type="PANTHER" id="PTHR33376:SF5">
    <property type="entry name" value="EXTRACYTOPLASMIC SOLUTE RECEPTOR PROTEIN"/>
    <property type="match status" value="1"/>
</dbReference>
<dbReference type="PANTHER" id="PTHR33376">
    <property type="match status" value="1"/>
</dbReference>
<gene>
    <name evidence="7" type="ORF">DKT77_04120</name>
</gene>
<dbReference type="RefSeq" id="WP_109810465.1">
    <property type="nucleotide sequence ID" value="NZ_QGKU01000015.1"/>
</dbReference>